<evidence type="ECO:0000256" key="1">
    <source>
        <dbReference type="ARBA" id="ARBA00007447"/>
    </source>
</evidence>
<dbReference type="PANTHER" id="PTHR47966:SF51">
    <property type="entry name" value="BETA-SITE APP-CLEAVING ENZYME, ISOFORM A-RELATED"/>
    <property type="match status" value="1"/>
</dbReference>
<proteinExistence type="inferred from homology"/>
<evidence type="ECO:0000256" key="2">
    <source>
        <dbReference type="SAM" id="SignalP"/>
    </source>
</evidence>
<dbReference type="InterPro" id="IPR001461">
    <property type="entry name" value="Aspartic_peptidase_A1"/>
</dbReference>
<evidence type="ECO:0000313" key="5">
    <source>
        <dbReference type="Proteomes" id="UP000659654"/>
    </source>
</evidence>
<protein>
    <submittedName>
        <fullName evidence="4">(pine wood nematode) hypothetical protein</fullName>
    </submittedName>
</protein>
<dbReference type="PANTHER" id="PTHR47966">
    <property type="entry name" value="BETA-SITE APP-CLEAVING ENZYME, ISOFORM A-RELATED"/>
    <property type="match status" value="1"/>
</dbReference>
<dbReference type="InterPro" id="IPR021109">
    <property type="entry name" value="Peptidase_aspartic_dom_sf"/>
</dbReference>
<dbReference type="GO" id="GO:0006508">
    <property type="term" value="P:proteolysis"/>
    <property type="evidence" value="ECO:0007669"/>
    <property type="project" value="InterPro"/>
</dbReference>
<comment type="similarity">
    <text evidence="1">Belongs to the peptidase A1 family.</text>
</comment>
<dbReference type="Gene3D" id="2.40.70.10">
    <property type="entry name" value="Acid Proteases"/>
    <property type="match status" value="2"/>
</dbReference>
<feature type="signal peptide" evidence="2">
    <location>
        <begin position="1"/>
        <end position="15"/>
    </location>
</feature>
<keyword evidence="5" id="KW-1185">Reference proteome</keyword>
<dbReference type="SUPFAM" id="SSF50630">
    <property type="entry name" value="Acid proteases"/>
    <property type="match status" value="1"/>
</dbReference>
<organism evidence="4 5">
    <name type="scientific">Bursaphelenchus xylophilus</name>
    <name type="common">Pinewood nematode worm</name>
    <name type="synonym">Aphelenchoides xylophilus</name>
    <dbReference type="NCBI Taxonomy" id="6326"/>
    <lineage>
        <taxon>Eukaryota</taxon>
        <taxon>Metazoa</taxon>
        <taxon>Ecdysozoa</taxon>
        <taxon>Nematoda</taxon>
        <taxon>Chromadorea</taxon>
        <taxon>Rhabditida</taxon>
        <taxon>Tylenchina</taxon>
        <taxon>Tylenchomorpha</taxon>
        <taxon>Aphelenchoidea</taxon>
        <taxon>Aphelenchoididae</taxon>
        <taxon>Bursaphelenchus</taxon>
    </lineage>
</organism>
<evidence type="ECO:0000259" key="3">
    <source>
        <dbReference type="PROSITE" id="PS51767"/>
    </source>
</evidence>
<dbReference type="OrthoDB" id="771136at2759"/>
<dbReference type="EMBL" id="CAJFCV020000002">
    <property type="protein sequence ID" value="CAG9102368.1"/>
    <property type="molecule type" value="Genomic_DNA"/>
</dbReference>
<dbReference type="GO" id="GO:0004190">
    <property type="term" value="F:aspartic-type endopeptidase activity"/>
    <property type="evidence" value="ECO:0007669"/>
    <property type="project" value="InterPro"/>
</dbReference>
<gene>
    <name evidence="4" type="ORF">BXYJ_LOCUS5396</name>
</gene>
<name>A0A7I8WZD1_BURXY</name>
<dbReference type="EMBL" id="CAJFDI010000002">
    <property type="protein sequence ID" value="CAD5218003.1"/>
    <property type="molecule type" value="Genomic_DNA"/>
</dbReference>
<comment type="caution">
    <text evidence="4">The sequence shown here is derived from an EMBL/GenBank/DDBJ whole genome shotgun (WGS) entry which is preliminary data.</text>
</comment>
<evidence type="ECO:0000313" key="4">
    <source>
        <dbReference type="EMBL" id="CAD5218003.1"/>
    </source>
</evidence>
<feature type="chain" id="PRO_5035384934" evidence="2">
    <location>
        <begin position="16"/>
        <end position="348"/>
    </location>
</feature>
<dbReference type="PROSITE" id="PS51767">
    <property type="entry name" value="PEPTIDASE_A1"/>
    <property type="match status" value="1"/>
</dbReference>
<accession>A0A7I8WZD1</accession>
<dbReference type="InterPro" id="IPR033121">
    <property type="entry name" value="PEPTIDASE_A1"/>
</dbReference>
<dbReference type="Proteomes" id="UP000659654">
    <property type="component" value="Unassembled WGS sequence"/>
</dbReference>
<dbReference type="Proteomes" id="UP000582659">
    <property type="component" value="Unassembled WGS sequence"/>
</dbReference>
<feature type="domain" description="Peptidase A1" evidence="3">
    <location>
        <begin position="16"/>
        <end position="328"/>
    </location>
</feature>
<dbReference type="AlphaFoldDB" id="A0A7I8WZD1"/>
<reference evidence="4" key="1">
    <citation type="submission" date="2020-09" db="EMBL/GenBank/DDBJ databases">
        <authorList>
            <person name="Kikuchi T."/>
        </authorList>
    </citation>
    <scope>NUCLEOTIDE SEQUENCE</scope>
    <source>
        <strain evidence="4">Ka4C1</strain>
    </source>
</reference>
<dbReference type="SMR" id="A0A7I8WZD1"/>
<keyword evidence="2" id="KW-0732">Signal</keyword>
<sequence>MRFLVLLLCLSTCNAFVDYFRIGTIFSDENMTFRKMIVDLTSTHSFVLDYDKFSSHGKNNAFNLNNSTTKLNTTQEFRYQYSEEYNPGASEVSGFIFQDELYALGSVVNVSFGVAQRITGNDDPSVFDTLPNAGRIGFSRAPGAAIRDAMFAREDRLQRILCLYVAVLLLDEGTFPVITMGGPAYRPSLLRTIAPSPPNPGGLWTFNVNRIDVGKFHITEVPEATLSTTLDAISLPTGLFDKVIMATDGHFDESVGGFVAACSQDIPINVGVNNATIPIRYDAYTKNLGENRCLLKLRKTEESIALGAPFFFSNGVCLDYDANEVHFFDATARDEDDLNALSANKRIW</sequence>
<dbReference type="Pfam" id="PF00026">
    <property type="entry name" value="Asp"/>
    <property type="match status" value="1"/>
</dbReference>